<keyword evidence="3" id="KW-1185">Reference proteome</keyword>
<sequence length="184" mass="18196">MAAIVLFRGPFIAAAVPRLPFPGLCHPYHGSPVVHSTTLSTLTTPTASSAAGEADIIVPRNPQGVPPIPPVPMPEIPPPGAPIPPPGVPPPGIPSPDIPTITGPTANIPSPDAPPTNTITAPLAPTSTLSSLSISSSTPLLTAAAQVPPTLPPPPGSSASGLSAKVAAVWALACAAVFAGMWTL</sequence>
<accession>A0ABR1W828</accession>
<feature type="region of interest" description="Disordered" evidence="1">
    <location>
        <begin position="103"/>
        <end position="124"/>
    </location>
</feature>
<dbReference type="EMBL" id="JAQQWM010000002">
    <property type="protein sequence ID" value="KAK8078665.1"/>
    <property type="molecule type" value="Genomic_DNA"/>
</dbReference>
<evidence type="ECO:0000256" key="1">
    <source>
        <dbReference type="SAM" id="MobiDB-lite"/>
    </source>
</evidence>
<evidence type="ECO:0000313" key="2">
    <source>
        <dbReference type="EMBL" id="KAK8078665.1"/>
    </source>
</evidence>
<gene>
    <name evidence="2" type="ORF">PG996_004835</name>
</gene>
<name>A0ABR1W828_9PEZI</name>
<organism evidence="2 3">
    <name type="scientific">Apiospora saccharicola</name>
    <dbReference type="NCBI Taxonomy" id="335842"/>
    <lineage>
        <taxon>Eukaryota</taxon>
        <taxon>Fungi</taxon>
        <taxon>Dikarya</taxon>
        <taxon>Ascomycota</taxon>
        <taxon>Pezizomycotina</taxon>
        <taxon>Sordariomycetes</taxon>
        <taxon>Xylariomycetidae</taxon>
        <taxon>Amphisphaeriales</taxon>
        <taxon>Apiosporaceae</taxon>
        <taxon>Apiospora</taxon>
    </lineage>
</organism>
<protein>
    <submittedName>
        <fullName evidence="2">Uncharacterized protein</fullName>
    </submittedName>
</protein>
<evidence type="ECO:0000313" key="3">
    <source>
        <dbReference type="Proteomes" id="UP001446871"/>
    </source>
</evidence>
<dbReference type="Proteomes" id="UP001446871">
    <property type="component" value="Unassembled WGS sequence"/>
</dbReference>
<proteinExistence type="predicted"/>
<reference evidence="2 3" key="1">
    <citation type="submission" date="2023-01" db="EMBL/GenBank/DDBJ databases">
        <title>Analysis of 21 Apiospora genomes using comparative genomics revels a genus with tremendous synthesis potential of carbohydrate active enzymes and secondary metabolites.</title>
        <authorList>
            <person name="Sorensen T."/>
        </authorList>
    </citation>
    <scope>NUCLEOTIDE SEQUENCE [LARGE SCALE GENOMIC DNA]</scope>
    <source>
        <strain evidence="2 3">CBS 83171</strain>
    </source>
</reference>
<comment type="caution">
    <text evidence="2">The sequence shown here is derived from an EMBL/GenBank/DDBJ whole genome shotgun (WGS) entry which is preliminary data.</text>
</comment>